<dbReference type="Proteomes" id="UP001290101">
    <property type="component" value="Unassembled WGS sequence"/>
</dbReference>
<protein>
    <submittedName>
        <fullName evidence="2">Uncharacterized protein</fullName>
    </submittedName>
</protein>
<organism evidence="2 3">
    <name type="scientific">Micromonospora sicca</name>
    <dbReference type="NCBI Taxonomy" id="2202420"/>
    <lineage>
        <taxon>Bacteria</taxon>
        <taxon>Bacillati</taxon>
        <taxon>Actinomycetota</taxon>
        <taxon>Actinomycetes</taxon>
        <taxon>Micromonosporales</taxon>
        <taxon>Micromonosporaceae</taxon>
        <taxon>Micromonospora</taxon>
    </lineage>
</organism>
<gene>
    <name evidence="2" type="ORF">U2F25_17325</name>
</gene>
<evidence type="ECO:0000313" key="3">
    <source>
        <dbReference type="Proteomes" id="UP001290101"/>
    </source>
</evidence>
<name>A0ABU5JF32_9ACTN</name>
<sequence length="260" mass="25837">MNAHRMDQEAVERLLVGPVADPPDGPEALVRLLTAVRATARPHELAGERVALEAFRTARAGSVPGPAAGPERRILAGLLSAKVALAALLAATTGGVALAAATGTLPGSRSGADHTTTPPSASAAGRPTPTGGPTVSPTAAGGPSDPATASPALVGLCAAYRAEQNGNRQRMLATPRFAELLSAAGGREKVPGYCDRVLDAPNNPGGRTVSPSGKTGGEPTGRVTGRPDRAPSTPDTPGDPTGRPTSPSGNLPASTGPTSR</sequence>
<dbReference type="EMBL" id="JAXOTQ010000020">
    <property type="protein sequence ID" value="MDZ5491203.1"/>
    <property type="molecule type" value="Genomic_DNA"/>
</dbReference>
<feature type="compositionally biased region" description="Low complexity" evidence="1">
    <location>
        <begin position="121"/>
        <end position="143"/>
    </location>
</feature>
<reference evidence="2 3" key="1">
    <citation type="submission" date="2023-12" db="EMBL/GenBank/DDBJ databases">
        <title>Micromonospora sp. nov., isolated from Atacama Desert.</title>
        <authorList>
            <person name="Carro L."/>
            <person name="Golinska P."/>
            <person name="Klenk H.-P."/>
            <person name="Goodfellow M."/>
        </authorList>
    </citation>
    <scope>NUCLEOTIDE SEQUENCE [LARGE SCALE GENOMIC DNA]</scope>
    <source>
        <strain evidence="2 3">4G53</strain>
    </source>
</reference>
<feature type="compositionally biased region" description="Polar residues" evidence="1">
    <location>
        <begin position="251"/>
        <end position="260"/>
    </location>
</feature>
<keyword evidence="3" id="KW-1185">Reference proteome</keyword>
<feature type="region of interest" description="Disordered" evidence="1">
    <location>
        <begin position="104"/>
        <end position="147"/>
    </location>
</feature>
<proteinExistence type="predicted"/>
<feature type="region of interest" description="Disordered" evidence="1">
    <location>
        <begin position="192"/>
        <end position="260"/>
    </location>
</feature>
<evidence type="ECO:0000256" key="1">
    <source>
        <dbReference type="SAM" id="MobiDB-lite"/>
    </source>
</evidence>
<accession>A0ABU5JF32</accession>
<comment type="caution">
    <text evidence="2">The sequence shown here is derived from an EMBL/GenBank/DDBJ whole genome shotgun (WGS) entry which is preliminary data.</text>
</comment>
<feature type="compositionally biased region" description="Low complexity" evidence="1">
    <location>
        <begin position="231"/>
        <end position="249"/>
    </location>
</feature>
<dbReference type="RefSeq" id="WP_322441222.1">
    <property type="nucleotide sequence ID" value="NZ_JAXOTQ010000020.1"/>
</dbReference>
<evidence type="ECO:0000313" key="2">
    <source>
        <dbReference type="EMBL" id="MDZ5491203.1"/>
    </source>
</evidence>